<evidence type="ECO:0000259" key="3">
    <source>
        <dbReference type="PROSITE" id="PS51186"/>
    </source>
</evidence>
<sequence>MLEWRKGEETMIRFARKEDAPEIAPLILVILKDMELPFLKQTGEQKTLEILEEAITDPNYRYSYSRGIVEEIDGKVAGVAYGYTDEEEAIIDQPLVPILEKYQLDASTRLFIDKETFPNEWYLDSISVSEDFRGQGIGSRLLEALPKLAKKANRSVIGLSVDEKNPKAKKLYERHGFKVVGQRMISGHLYDHMQKKLN</sequence>
<dbReference type="AlphaFoldDB" id="J6K4T5"/>
<dbReference type="PATRIC" id="fig|1134806.3.peg.1616"/>
<protein>
    <submittedName>
        <fullName evidence="4">Acetyltransferase, GNAT family</fullName>
    </submittedName>
</protein>
<dbReference type="InterPro" id="IPR016181">
    <property type="entry name" value="Acyl_CoA_acyltransferase"/>
</dbReference>
<evidence type="ECO:0000313" key="5">
    <source>
        <dbReference type="Proteomes" id="UP000006403"/>
    </source>
</evidence>
<comment type="caution">
    <text evidence="4">The sequence shown here is derived from an EMBL/GenBank/DDBJ whole genome shotgun (WGS) entry which is preliminary data.</text>
</comment>
<keyword evidence="1 4" id="KW-0808">Transferase</keyword>
<dbReference type="GO" id="GO:0016747">
    <property type="term" value="F:acyltransferase activity, transferring groups other than amino-acyl groups"/>
    <property type="evidence" value="ECO:0007669"/>
    <property type="project" value="InterPro"/>
</dbReference>
<keyword evidence="2" id="KW-0012">Acyltransferase</keyword>
<dbReference type="EMBL" id="AMBL01000054">
    <property type="protein sequence ID" value="EJY45018.1"/>
    <property type="molecule type" value="Genomic_DNA"/>
</dbReference>
<dbReference type="PANTHER" id="PTHR43420:SF52">
    <property type="entry name" value="N-ACETYLTRANSFERASE YODP"/>
    <property type="match status" value="1"/>
</dbReference>
<dbReference type="Proteomes" id="UP000006403">
    <property type="component" value="Unassembled WGS sequence"/>
</dbReference>
<evidence type="ECO:0000313" key="4">
    <source>
        <dbReference type="EMBL" id="EJY45018.1"/>
    </source>
</evidence>
<reference evidence="4 5" key="1">
    <citation type="submission" date="2012-04" db="EMBL/GenBank/DDBJ databases">
        <authorList>
            <person name="Weinstock G."/>
            <person name="Sodergren E."/>
            <person name="Lobos E.A."/>
            <person name="Fulton L."/>
            <person name="Fulton R."/>
            <person name="Courtney L."/>
            <person name="Fronick C."/>
            <person name="O'Laughlin M."/>
            <person name="Godfrey J."/>
            <person name="Wilson R.M."/>
            <person name="Miner T."/>
            <person name="Farmer C."/>
            <person name="Delehaunty K."/>
            <person name="Cordes M."/>
            <person name="Minx P."/>
            <person name="Tomlinson C."/>
            <person name="Chen J."/>
            <person name="Wollam A."/>
            <person name="Pepin K.H."/>
            <person name="Bhonagiri V."/>
            <person name="Zhang X."/>
            <person name="Suruliraj S."/>
            <person name="Warren W."/>
            <person name="Mitreva M."/>
            <person name="Mardis E.R."/>
            <person name="Wilson R.K."/>
        </authorList>
    </citation>
    <scope>NUCLEOTIDE SEQUENCE [LARGE SCALE GENOMIC DNA]</scope>
    <source>
        <strain evidence="4 5">505</strain>
    </source>
</reference>
<feature type="domain" description="N-acetyltransferase" evidence="3">
    <location>
        <begin position="10"/>
        <end position="198"/>
    </location>
</feature>
<dbReference type="InterPro" id="IPR050680">
    <property type="entry name" value="YpeA/RimI_acetyltransf"/>
</dbReference>
<gene>
    <name evidence="4" type="ORF">HMPREF1348_01697</name>
</gene>
<dbReference type="PROSITE" id="PS51186">
    <property type="entry name" value="GNAT"/>
    <property type="match status" value="1"/>
</dbReference>
<accession>J6K4T5</accession>
<evidence type="ECO:0000256" key="1">
    <source>
        <dbReference type="ARBA" id="ARBA00022679"/>
    </source>
</evidence>
<organism evidence="4 5">
    <name type="scientific">Enterococcus faecium 505</name>
    <dbReference type="NCBI Taxonomy" id="1134806"/>
    <lineage>
        <taxon>Bacteria</taxon>
        <taxon>Bacillati</taxon>
        <taxon>Bacillota</taxon>
        <taxon>Bacilli</taxon>
        <taxon>Lactobacillales</taxon>
        <taxon>Enterococcaceae</taxon>
        <taxon>Enterococcus</taxon>
    </lineage>
</organism>
<dbReference type="PANTHER" id="PTHR43420">
    <property type="entry name" value="ACETYLTRANSFERASE"/>
    <property type="match status" value="1"/>
</dbReference>
<dbReference type="Pfam" id="PF00583">
    <property type="entry name" value="Acetyltransf_1"/>
    <property type="match status" value="1"/>
</dbReference>
<dbReference type="SUPFAM" id="SSF55729">
    <property type="entry name" value="Acyl-CoA N-acyltransferases (Nat)"/>
    <property type="match status" value="1"/>
</dbReference>
<dbReference type="InterPro" id="IPR000182">
    <property type="entry name" value="GNAT_dom"/>
</dbReference>
<name>J6K4T5_ENTFC</name>
<dbReference type="HOGENOM" id="CLU_087235_2_0_9"/>
<evidence type="ECO:0000256" key="2">
    <source>
        <dbReference type="ARBA" id="ARBA00023315"/>
    </source>
</evidence>
<dbReference type="CDD" id="cd04301">
    <property type="entry name" value="NAT_SF"/>
    <property type="match status" value="1"/>
</dbReference>
<proteinExistence type="predicted"/>
<dbReference type="Gene3D" id="3.40.630.30">
    <property type="match status" value="1"/>
</dbReference>